<proteinExistence type="predicted"/>
<name>A0A8S5P654_9CAUD</name>
<organism evidence="1">
    <name type="scientific">Podoviridae sp. ctrya9</name>
    <dbReference type="NCBI Taxonomy" id="2825280"/>
    <lineage>
        <taxon>Viruses</taxon>
        <taxon>Duplodnaviria</taxon>
        <taxon>Heunggongvirae</taxon>
        <taxon>Uroviricota</taxon>
        <taxon>Caudoviricetes</taxon>
    </lineage>
</organism>
<sequence>MRPVMVNLLFKIVPPMFAIIKAIIEYVNQRP</sequence>
<reference evidence="1" key="1">
    <citation type="journal article" date="2021" name="Proc. Natl. Acad. Sci. U.S.A.">
        <title>A Catalog of Tens of Thousands of Viruses from Human Metagenomes Reveals Hidden Associations with Chronic Diseases.</title>
        <authorList>
            <person name="Tisza M.J."/>
            <person name="Buck C.B."/>
        </authorList>
    </citation>
    <scope>NUCLEOTIDE SEQUENCE</scope>
    <source>
        <strain evidence="1">Ctrya9</strain>
    </source>
</reference>
<accession>A0A8S5P654</accession>
<protein>
    <submittedName>
        <fullName evidence="1">Uncharacterized protein</fullName>
    </submittedName>
</protein>
<dbReference type="EMBL" id="BK015336">
    <property type="protein sequence ID" value="DAE01915.1"/>
    <property type="molecule type" value="Genomic_DNA"/>
</dbReference>
<evidence type="ECO:0000313" key="1">
    <source>
        <dbReference type="EMBL" id="DAE01915.1"/>
    </source>
</evidence>